<organism evidence="2 3">
    <name type="scientific">Flavobacterium succinicans</name>
    <dbReference type="NCBI Taxonomy" id="29536"/>
    <lineage>
        <taxon>Bacteria</taxon>
        <taxon>Pseudomonadati</taxon>
        <taxon>Bacteroidota</taxon>
        <taxon>Flavobacteriia</taxon>
        <taxon>Flavobacteriales</taxon>
        <taxon>Flavobacteriaceae</taxon>
        <taxon>Flavobacterium</taxon>
    </lineage>
</organism>
<name>A0A1I4XQJ1_9FLAO</name>
<dbReference type="eggNOG" id="ENOG50324J1">
    <property type="taxonomic scope" value="Bacteria"/>
</dbReference>
<reference evidence="3" key="1">
    <citation type="submission" date="2016-10" db="EMBL/GenBank/DDBJ databases">
        <authorList>
            <person name="Varghese N."/>
            <person name="Submissions S."/>
        </authorList>
    </citation>
    <scope>NUCLEOTIDE SEQUENCE [LARGE SCALE GENOMIC DNA]</scope>
    <source>
        <strain evidence="3">DSM 4002</strain>
    </source>
</reference>
<accession>A0A1I4XQJ1</accession>
<keyword evidence="3" id="KW-1185">Reference proteome</keyword>
<dbReference type="Pfam" id="PF08378">
    <property type="entry name" value="NERD"/>
    <property type="match status" value="1"/>
</dbReference>
<dbReference type="EMBL" id="FOUT01000009">
    <property type="protein sequence ID" value="SFN28111.1"/>
    <property type="molecule type" value="Genomic_DNA"/>
</dbReference>
<evidence type="ECO:0000313" key="2">
    <source>
        <dbReference type="EMBL" id="SFN28111.1"/>
    </source>
</evidence>
<evidence type="ECO:0000313" key="3">
    <source>
        <dbReference type="Proteomes" id="UP000182961"/>
    </source>
</evidence>
<dbReference type="InterPro" id="IPR011528">
    <property type="entry name" value="NERD"/>
</dbReference>
<sequence>MCLIYNTIGALSHIEKYLIQNNLNEFHSITDLLNFENDYSAIKHQIIEDHRLAIQTERQTLEDEIPRLSEAITNCEFEQNEKLNQKLSDLHQRVELLFLPNSSFISILKDLFLNIKLWAKIWSAPIFYRIHLFILTRKQNNLLKQKTIRLDFISTDFERAVIQSSASDLQSLERKLDLILEIKNFIYGAIGEHKVQIELSKLSDDYVLINDFSCTFKKPILFSNGKDAIKSIQIDHVLIAPAGVFIIETKNWSKNSIKNIDLFSPIQQVKRTNFALSKILARKKLKKHHWGVRKIPIKNIVTFINNKPNEEFHFVKILGLHELVKYITYFPSCLSKDEVGEISSFLLNYGDSKNNSCKISI</sequence>
<feature type="domain" description="NERD" evidence="1">
    <location>
        <begin position="187"/>
        <end position="299"/>
    </location>
</feature>
<dbReference type="RefSeq" id="WP_024981197.1">
    <property type="nucleotide sequence ID" value="NZ_CBCRUM010000006.1"/>
</dbReference>
<dbReference type="Proteomes" id="UP000182961">
    <property type="component" value="Unassembled WGS sequence"/>
</dbReference>
<protein>
    <submittedName>
        <fullName evidence="2">Nuclease-related domain-containing protein</fullName>
    </submittedName>
</protein>
<proteinExistence type="predicted"/>
<gene>
    <name evidence="2" type="ORF">SAMN05444143_10996</name>
</gene>
<dbReference type="AlphaFoldDB" id="A0A1I4XQJ1"/>
<dbReference type="PROSITE" id="PS50965">
    <property type="entry name" value="NERD"/>
    <property type="match status" value="1"/>
</dbReference>
<evidence type="ECO:0000259" key="1">
    <source>
        <dbReference type="PROSITE" id="PS50965"/>
    </source>
</evidence>